<feature type="region of interest" description="Disordered" evidence="1">
    <location>
        <begin position="139"/>
        <end position="199"/>
    </location>
</feature>
<evidence type="ECO:0000256" key="2">
    <source>
        <dbReference type="SAM" id="SignalP"/>
    </source>
</evidence>
<reference evidence="3 4" key="1">
    <citation type="journal article" date="2014" name="Genome Announc.">
        <title>Genome Sequence and Methylome of Soil Bacterium Gemmatirosa kalamazoonensis KBS708T, a Member of the Rarely Cultivated Gemmatimonadetes Phylum.</title>
        <authorList>
            <person name="Debruyn J.M."/>
            <person name="Radosevich M."/>
            <person name="Wommack K.E."/>
            <person name="Polson S.W."/>
            <person name="Hauser L.J."/>
            <person name="Fawaz M.N."/>
            <person name="Korlach J."/>
            <person name="Tsai Y.C."/>
        </authorList>
    </citation>
    <scope>NUCLEOTIDE SEQUENCE [LARGE SCALE GENOMIC DNA]</scope>
    <source>
        <strain evidence="3 4">KBS708</strain>
    </source>
</reference>
<accession>W0RG09</accession>
<name>W0RG09_9BACT</name>
<feature type="chain" id="PRO_5004794297" evidence="2">
    <location>
        <begin position="26"/>
        <end position="283"/>
    </location>
</feature>
<dbReference type="InParanoid" id="W0RG09"/>
<evidence type="ECO:0000256" key="1">
    <source>
        <dbReference type="SAM" id="MobiDB-lite"/>
    </source>
</evidence>
<dbReference type="Proteomes" id="UP000019151">
    <property type="component" value="Chromosome"/>
</dbReference>
<feature type="compositionally biased region" description="Low complexity" evidence="1">
    <location>
        <begin position="174"/>
        <end position="191"/>
    </location>
</feature>
<keyword evidence="2" id="KW-0732">Signal</keyword>
<dbReference type="PATRIC" id="fig|861299.3.peg.2207"/>
<dbReference type="STRING" id="861299.J421_2169"/>
<dbReference type="EMBL" id="CP007128">
    <property type="protein sequence ID" value="AHG89706.1"/>
    <property type="molecule type" value="Genomic_DNA"/>
</dbReference>
<sequence length="283" mass="29068">MSRLAIARLLSAAVLLALLPLHADAQLGGLKRLKNKVRPDSATKAAAAARDSAAHEGSAHDSAAIAAALAAHTKSDSAPQRSRLKKLASAAASASAKFEDLTGVSATDAALAVTGVGAGNLVAKKLGVDPSTVASRALARATGQGGAMPSRPSMAATSGMPPTGAASGTSRMSTMAAMPGMPGMPTMRGAPSGSTDGISDADMRTLEAFQQEMMRVSTAASRGDRDAEAKLERLQTISLKYQPEMQKLSTQMAAGDMATARRLQAIQFEMMREWLGKPKRATP</sequence>
<organism evidence="3 4">
    <name type="scientific">Gemmatirosa kalamazoonensis</name>
    <dbReference type="NCBI Taxonomy" id="861299"/>
    <lineage>
        <taxon>Bacteria</taxon>
        <taxon>Pseudomonadati</taxon>
        <taxon>Gemmatimonadota</taxon>
        <taxon>Gemmatimonadia</taxon>
        <taxon>Gemmatimonadales</taxon>
        <taxon>Gemmatimonadaceae</taxon>
        <taxon>Gemmatirosa</taxon>
    </lineage>
</organism>
<dbReference type="AlphaFoldDB" id="W0RG09"/>
<dbReference type="HOGENOM" id="CLU_982661_0_0_0"/>
<gene>
    <name evidence="3" type="ORF">J421_2169</name>
</gene>
<evidence type="ECO:0000313" key="3">
    <source>
        <dbReference type="EMBL" id="AHG89706.1"/>
    </source>
</evidence>
<proteinExistence type="predicted"/>
<keyword evidence="4" id="KW-1185">Reference proteome</keyword>
<dbReference type="KEGG" id="gba:J421_2169"/>
<feature type="signal peptide" evidence="2">
    <location>
        <begin position="1"/>
        <end position="25"/>
    </location>
</feature>
<protein>
    <submittedName>
        <fullName evidence="3">Uncharacterized protein</fullName>
    </submittedName>
</protein>
<dbReference type="RefSeq" id="WP_025411194.1">
    <property type="nucleotide sequence ID" value="NZ_CP007128.1"/>
</dbReference>
<evidence type="ECO:0000313" key="4">
    <source>
        <dbReference type="Proteomes" id="UP000019151"/>
    </source>
</evidence>